<keyword evidence="2" id="KW-1185">Reference proteome</keyword>
<evidence type="ECO:0000313" key="1">
    <source>
        <dbReference type="EMBL" id="KAI6658729.1"/>
    </source>
</evidence>
<dbReference type="Gene3D" id="3.30.420.10">
    <property type="entry name" value="Ribonuclease H-like superfamily/Ribonuclease H"/>
    <property type="match status" value="1"/>
</dbReference>
<name>A0AAV7KF90_9METZ</name>
<dbReference type="Proteomes" id="UP001165289">
    <property type="component" value="Unassembled WGS sequence"/>
</dbReference>
<proteinExistence type="predicted"/>
<comment type="caution">
    <text evidence="1">The sequence shown here is derived from an EMBL/GenBank/DDBJ whole genome shotgun (WGS) entry which is preliminary data.</text>
</comment>
<reference evidence="1 2" key="1">
    <citation type="journal article" date="2023" name="BMC Biol.">
        <title>The compact genome of the sponge Oopsacas minuta (Hexactinellida) is lacking key metazoan core genes.</title>
        <authorList>
            <person name="Santini S."/>
            <person name="Schenkelaars Q."/>
            <person name="Jourda C."/>
            <person name="Duchesne M."/>
            <person name="Belahbib H."/>
            <person name="Rocher C."/>
            <person name="Selva M."/>
            <person name="Riesgo A."/>
            <person name="Vervoort M."/>
            <person name="Leys S.P."/>
            <person name="Kodjabachian L."/>
            <person name="Le Bivic A."/>
            <person name="Borchiellini C."/>
            <person name="Claverie J.M."/>
            <person name="Renard E."/>
        </authorList>
    </citation>
    <scope>NUCLEOTIDE SEQUENCE [LARGE SCALE GENOMIC DNA]</scope>
    <source>
        <strain evidence="1">SPO-2</strain>
    </source>
</reference>
<gene>
    <name evidence="1" type="ORF">LOD99_10942</name>
</gene>
<dbReference type="AlphaFoldDB" id="A0AAV7KF90"/>
<organism evidence="1 2">
    <name type="scientific">Oopsacas minuta</name>
    <dbReference type="NCBI Taxonomy" id="111878"/>
    <lineage>
        <taxon>Eukaryota</taxon>
        <taxon>Metazoa</taxon>
        <taxon>Porifera</taxon>
        <taxon>Hexactinellida</taxon>
        <taxon>Hexasterophora</taxon>
        <taxon>Lyssacinosida</taxon>
        <taxon>Leucopsacidae</taxon>
        <taxon>Oopsacas</taxon>
    </lineage>
</organism>
<evidence type="ECO:0000313" key="2">
    <source>
        <dbReference type="Proteomes" id="UP001165289"/>
    </source>
</evidence>
<sequence length="96" mass="11103">MRLEARVEWCKFMLKKFKGGESKRVYDILTCDETWIYQHDPETKRRSSICVCPGEDPPVKVRRARSVGKKIVAAFFCKTSPVAIIPLEDRRTVNAD</sequence>
<dbReference type="EMBL" id="JAKMXF010000078">
    <property type="protein sequence ID" value="KAI6658729.1"/>
    <property type="molecule type" value="Genomic_DNA"/>
</dbReference>
<dbReference type="InterPro" id="IPR036397">
    <property type="entry name" value="RNaseH_sf"/>
</dbReference>
<protein>
    <submittedName>
        <fullName evidence="1">Mariner transposase</fullName>
    </submittedName>
</protein>
<accession>A0AAV7KF90</accession>
<dbReference type="GO" id="GO:0003676">
    <property type="term" value="F:nucleic acid binding"/>
    <property type="evidence" value="ECO:0007669"/>
    <property type="project" value="InterPro"/>
</dbReference>